<dbReference type="NCBIfam" id="TIGR02574">
    <property type="entry name" value="stabl_TIGR02574"/>
    <property type="match status" value="1"/>
</dbReference>
<evidence type="ECO:0008006" key="3">
    <source>
        <dbReference type="Google" id="ProtNLM"/>
    </source>
</evidence>
<name>A0A0S4KZ11_9BACT</name>
<sequence>MSKALLKIEREAARLPVKDREVLAERLMQSVTREPLTQIEEAWVKEAERRFSAWRRGARTGVQVARAFKQIRKDLGW</sequence>
<dbReference type="KEGG" id="nio:NITINOP_2703"/>
<protein>
    <recommendedName>
        <fullName evidence="3">Addiction module component</fullName>
    </recommendedName>
</protein>
<dbReference type="OrthoDB" id="598427at2"/>
<evidence type="ECO:0000313" key="2">
    <source>
        <dbReference type="Proteomes" id="UP000066284"/>
    </source>
</evidence>
<dbReference type="AlphaFoldDB" id="A0A0S4KZ11"/>
<keyword evidence="2" id="KW-1185">Reference proteome</keyword>
<gene>
    <name evidence="1" type="ORF">NITINOP_2703</name>
</gene>
<dbReference type="STRING" id="1715989.NITINOP_2703"/>
<dbReference type="Pfam" id="PF09720">
    <property type="entry name" value="Unstab_antitox"/>
    <property type="match status" value="1"/>
</dbReference>
<dbReference type="Proteomes" id="UP000066284">
    <property type="component" value="Chromosome 1"/>
</dbReference>
<dbReference type="InterPro" id="IPR013406">
    <property type="entry name" value="CHP02574_addiction_mod"/>
</dbReference>
<reference evidence="2" key="1">
    <citation type="submission" date="2015-09" db="EMBL/GenBank/DDBJ databases">
        <authorList>
            <person name="Daims H."/>
        </authorList>
    </citation>
    <scope>NUCLEOTIDE SEQUENCE [LARGE SCALE GENOMIC DNA]</scope>
</reference>
<proteinExistence type="predicted"/>
<dbReference type="EMBL" id="LN885086">
    <property type="protein sequence ID" value="CUQ67675.1"/>
    <property type="molecule type" value="Genomic_DNA"/>
</dbReference>
<evidence type="ECO:0000313" key="1">
    <source>
        <dbReference type="EMBL" id="CUQ67675.1"/>
    </source>
</evidence>
<organism evidence="1 2">
    <name type="scientific">Candidatus Nitrospira inopinata</name>
    <dbReference type="NCBI Taxonomy" id="1715989"/>
    <lineage>
        <taxon>Bacteria</taxon>
        <taxon>Pseudomonadati</taxon>
        <taxon>Nitrospirota</taxon>
        <taxon>Nitrospiria</taxon>
        <taxon>Nitrospirales</taxon>
        <taxon>Nitrospiraceae</taxon>
        <taxon>Nitrospira</taxon>
    </lineage>
</organism>
<accession>A0A0S4KZ11</accession>
<dbReference type="RefSeq" id="WP_062486384.1">
    <property type="nucleotide sequence ID" value="NZ_LN885086.1"/>
</dbReference>